<dbReference type="SMART" id="SM00911">
    <property type="entry name" value="HWE_HK"/>
    <property type="match status" value="1"/>
</dbReference>
<dbReference type="SMART" id="SM00387">
    <property type="entry name" value="HATPase_c"/>
    <property type="match status" value="1"/>
</dbReference>
<accession>A0ABY5LCG8</accession>
<dbReference type="Proteomes" id="UP001058533">
    <property type="component" value="Chromosome"/>
</dbReference>
<evidence type="ECO:0000256" key="3">
    <source>
        <dbReference type="ARBA" id="ARBA00022553"/>
    </source>
</evidence>
<dbReference type="Pfam" id="PF07568">
    <property type="entry name" value="HisKA_2"/>
    <property type="match status" value="1"/>
</dbReference>
<organism evidence="9 10">
    <name type="scientific">Sphingomonas qomolangmaensis</name>
    <dbReference type="NCBI Taxonomy" id="2918765"/>
    <lineage>
        <taxon>Bacteria</taxon>
        <taxon>Pseudomonadati</taxon>
        <taxon>Pseudomonadota</taxon>
        <taxon>Alphaproteobacteria</taxon>
        <taxon>Sphingomonadales</taxon>
        <taxon>Sphingomonadaceae</taxon>
        <taxon>Sphingomonas</taxon>
    </lineage>
</organism>
<keyword evidence="7" id="KW-0067">ATP-binding</keyword>
<dbReference type="InterPro" id="IPR029016">
    <property type="entry name" value="GAF-like_dom_sf"/>
</dbReference>
<dbReference type="Gene3D" id="3.30.565.10">
    <property type="entry name" value="Histidine kinase-like ATPase, C-terminal domain"/>
    <property type="match status" value="1"/>
</dbReference>
<dbReference type="SUPFAM" id="SSF55781">
    <property type="entry name" value="GAF domain-like"/>
    <property type="match status" value="1"/>
</dbReference>
<dbReference type="InterPro" id="IPR003594">
    <property type="entry name" value="HATPase_dom"/>
</dbReference>
<dbReference type="Pfam" id="PF13185">
    <property type="entry name" value="GAF_2"/>
    <property type="match status" value="1"/>
</dbReference>
<dbReference type="SUPFAM" id="SSF55874">
    <property type="entry name" value="ATPase domain of HSP90 chaperone/DNA topoisomerase II/histidine kinase"/>
    <property type="match status" value="1"/>
</dbReference>
<dbReference type="PANTHER" id="PTHR41523">
    <property type="entry name" value="TWO-COMPONENT SYSTEM SENSOR PROTEIN"/>
    <property type="match status" value="1"/>
</dbReference>
<keyword evidence="3" id="KW-0597">Phosphoprotein</keyword>
<evidence type="ECO:0000313" key="10">
    <source>
        <dbReference type="Proteomes" id="UP001058533"/>
    </source>
</evidence>
<reference evidence="9" key="1">
    <citation type="submission" date="2022-07" db="EMBL/GenBank/DDBJ databases">
        <title>Sphingomonas sp. nov., a novel bacterium isolated from the north slope of the Mount Everest.</title>
        <authorList>
            <person name="Cui X."/>
            <person name="Liu Y."/>
        </authorList>
    </citation>
    <scope>NUCLEOTIDE SEQUENCE</scope>
    <source>
        <strain evidence="9">S5-59</strain>
    </source>
</reference>
<evidence type="ECO:0000313" key="9">
    <source>
        <dbReference type="EMBL" id="UUL83373.1"/>
    </source>
</evidence>
<dbReference type="RefSeq" id="WP_256507213.1">
    <property type="nucleotide sequence ID" value="NZ_CP101740.1"/>
</dbReference>
<sequence>MAVVEEASADPGPRPQGEIDYRLGQQRILARFGMDALRSRDLDELLQRATELCAAGMNAGFCKYLEAPDAEGRMLVRSGVGWAPGIVGTAYLYADLGSPAGFAYKIGEPVISNHLDDEERFRTPAIMAEHGIKRAINVLVEADANRYGVIEVDSTQEGKFDEDDLAFMQGFANLIGVAIERQHAEGRLNAALEHQELLVREASHRVKNSLALVSAMLNLQMQEDDDPRIVRLLGDAQARITAIAQTHDQLWRGDRIGIVALDDLASGLVTGLREQAPQCRIECSAEPIAISADTAIPLGLMLTELVTNAIKYAGGEGQHGRIDVRIAEEDGAIAMTVSDNGPGMPEGFDIKTQSRASLGMRMIASLTRQLGGTIAFTPDFEDQGTRVRLSFPNPRTL</sequence>
<dbReference type="InterPro" id="IPR036890">
    <property type="entry name" value="HATPase_C_sf"/>
</dbReference>
<evidence type="ECO:0000256" key="4">
    <source>
        <dbReference type="ARBA" id="ARBA00022679"/>
    </source>
</evidence>
<keyword evidence="5" id="KW-0547">Nucleotide-binding</keyword>
<gene>
    <name evidence="9" type="ORF">NMP03_03830</name>
</gene>
<dbReference type="PANTHER" id="PTHR41523:SF8">
    <property type="entry name" value="ETHYLENE RESPONSE SENSOR PROTEIN"/>
    <property type="match status" value="1"/>
</dbReference>
<dbReference type="InterPro" id="IPR011495">
    <property type="entry name" value="Sig_transdc_His_kin_sub2_dim/P"/>
</dbReference>
<dbReference type="InterPro" id="IPR005467">
    <property type="entry name" value="His_kinase_dom"/>
</dbReference>
<evidence type="ECO:0000259" key="8">
    <source>
        <dbReference type="PROSITE" id="PS50109"/>
    </source>
</evidence>
<evidence type="ECO:0000256" key="2">
    <source>
        <dbReference type="ARBA" id="ARBA00012438"/>
    </source>
</evidence>
<dbReference type="Pfam" id="PF02518">
    <property type="entry name" value="HATPase_c"/>
    <property type="match status" value="1"/>
</dbReference>
<keyword evidence="4" id="KW-0808">Transferase</keyword>
<evidence type="ECO:0000256" key="5">
    <source>
        <dbReference type="ARBA" id="ARBA00022741"/>
    </source>
</evidence>
<dbReference type="EC" id="2.7.13.3" evidence="2"/>
<keyword evidence="10" id="KW-1185">Reference proteome</keyword>
<name>A0ABY5LCG8_9SPHN</name>
<dbReference type="PROSITE" id="PS50109">
    <property type="entry name" value="HIS_KIN"/>
    <property type="match status" value="1"/>
</dbReference>
<dbReference type="EMBL" id="CP101740">
    <property type="protein sequence ID" value="UUL83373.1"/>
    <property type="molecule type" value="Genomic_DNA"/>
</dbReference>
<evidence type="ECO:0000256" key="1">
    <source>
        <dbReference type="ARBA" id="ARBA00000085"/>
    </source>
</evidence>
<evidence type="ECO:0000256" key="6">
    <source>
        <dbReference type="ARBA" id="ARBA00022777"/>
    </source>
</evidence>
<feature type="domain" description="Histidine kinase" evidence="8">
    <location>
        <begin position="201"/>
        <end position="395"/>
    </location>
</feature>
<keyword evidence="6" id="KW-0418">Kinase</keyword>
<dbReference type="InterPro" id="IPR011102">
    <property type="entry name" value="Sig_transdc_His_kinase_HWE"/>
</dbReference>
<protein>
    <recommendedName>
        <fullName evidence="2">histidine kinase</fullName>
        <ecNumber evidence="2">2.7.13.3</ecNumber>
    </recommendedName>
</protein>
<evidence type="ECO:0000256" key="7">
    <source>
        <dbReference type="ARBA" id="ARBA00022840"/>
    </source>
</evidence>
<dbReference type="Gene3D" id="3.30.450.40">
    <property type="match status" value="1"/>
</dbReference>
<dbReference type="SMART" id="SM00065">
    <property type="entry name" value="GAF"/>
    <property type="match status" value="1"/>
</dbReference>
<proteinExistence type="predicted"/>
<dbReference type="InterPro" id="IPR003018">
    <property type="entry name" value="GAF"/>
</dbReference>
<dbReference type="CDD" id="cd00075">
    <property type="entry name" value="HATPase"/>
    <property type="match status" value="1"/>
</dbReference>
<comment type="catalytic activity">
    <reaction evidence="1">
        <text>ATP + protein L-histidine = ADP + protein N-phospho-L-histidine.</text>
        <dbReference type="EC" id="2.7.13.3"/>
    </reaction>
</comment>